<sequence>MRSAAECGAGARCRRRGGAARHGGRRDPPRGVSVVAYQGAPGAFGHAACLRFLPGWTPLALARFEDVVAAVADGAAERGMLPAENSIAGAVPGVADMVAARPVVVRARHDLPIELHLLGAAGASLATIRRVASHPVALAQCAGWLCARGLAPEPATNTALAALALAGAPDPALGVAASENAAEAYGLAIVARDIHDRADNLTTFWEIERA</sequence>
<evidence type="ECO:0000313" key="10">
    <source>
        <dbReference type="Proteomes" id="UP000321249"/>
    </source>
</evidence>
<gene>
    <name evidence="9" type="ORF">FRZ32_00205</name>
</gene>
<dbReference type="InterPro" id="IPR001086">
    <property type="entry name" value="Preph_deHydtase"/>
</dbReference>
<evidence type="ECO:0000256" key="2">
    <source>
        <dbReference type="ARBA" id="ARBA00013147"/>
    </source>
</evidence>
<dbReference type="PANTHER" id="PTHR21022">
    <property type="entry name" value="PREPHENATE DEHYDRATASE P PROTEIN"/>
    <property type="match status" value="1"/>
</dbReference>
<comment type="catalytic activity">
    <reaction evidence="7">
        <text>prephenate + H(+) = 3-phenylpyruvate + CO2 + H2O</text>
        <dbReference type="Rhea" id="RHEA:21648"/>
        <dbReference type="ChEBI" id="CHEBI:15377"/>
        <dbReference type="ChEBI" id="CHEBI:15378"/>
        <dbReference type="ChEBI" id="CHEBI:16526"/>
        <dbReference type="ChEBI" id="CHEBI:18005"/>
        <dbReference type="ChEBI" id="CHEBI:29934"/>
        <dbReference type="EC" id="4.2.1.51"/>
    </reaction>
</comment>
<evidence type="ECO:0000256" key="7">
    <source>
        <dbReference type="ARBA" id="ARBA00047848"/>
    </source>
</evidence>
<dbReference type="Proteomes" id="UP000321249">
    <property type="component" value="Unassembled WGS sequence"/>
</dbReference>
<proteinExistence type="predicted"/>
<evidence type="ECO:0000313" key="9">
    <source>
        <dbReference type="EMBL" id="TXC62206.1"/>
    </source>
</evidence>
<evidence type="ECO:0000256" key="1">
    <source>
        <dbReference type="ARBA" id="ARBA00004741"/>
    </source>
</evidence>
<keyword evidence="4" id="KW-0057">Aromatic amino acid biosynthesis</keyword>
<keyword evidence="10" id="KW-1185">Reference proteome</keyword>
<protein>
    <recommendedName>
        <fullName evidence="2">prephenate dehydratase</fullName>
        <ecNumber evidence="2">4.2.1.51</ecNumber>
    </recommendedName>
</protein>
<evidence type="ECO:0000259" key="8">
    <source>
        <dbReference type="PROSITE" id="PS51171"/>
    </source>
</evidence>
<dbReference type="UniPathway" id="UPA00121">
    <property type="reaction ID" value="UER00345"/>
</dbReference>
<evidence type="ECO:0000256" key="3">
    <source>
        <dbReference type="ARBA" id="ARBA00022605"/>
    </source>
</evidence>
<comment type="caution">
    <text evidence="9">The sequence shown here is derived from an EMBL/GenBank/DDBJ whole genome shotgun (WGS) entry which is preliminary data.</text>
</comment>
<organism evidence="9 10">
    <name type="scientific">Allosphingosinicella ginsenosidimutans</name>
    <dbReference type="NCBI Taxonomy" id="1176539"/>
    <lineage>
        <taxon>Bacteria</taxon>
        <taxon>Pseudomonadati</taxon>
        <taxon>Pseudomonadota</taxon>
        <taxon>Alphaproteobacteria</taxon>
        <taxon>Sphingomonadales</taxon>
        <taxon>Sphingomonadaceae</taxon>
        <taxon>Allosphingosinicella</taxon>
    </lineage>
</organism>
<keyword evidence="5" id="KW-0584">Phenylalanine biosynthesis</keyword>
<dbReference type="PROSITE" id="PS51171">
    <property type="entry name" value="PREPHENATE_DEHYDR_3"/>
    <property type="match status" value="1"/>
</dbReference>
<feature type="domain" description="Prephenate dehydratase" evidence="8">
    <location>
        <begin position="34"/>
        <end position="209"/>
    </location>
</feature>
<dbReference type="AlphaFoldDB" id="A0A5C6TPM2"/>
<dbReference type="Pfam" id="PF00800">
    <property type="entry name" value="PDT"/>
    <property type="match status" value="1"/>
</dbReference>
<evidence type="ECO:0000256" key="6">
    <source>
        <dbReference type="ARBA" id="ARBA00023239"/>
    </source>
</evidence>
<evidence type="ECO:0000256" key="5">
    <source>
        <dbReference type="ARBA" id="ARBA00023222"/>
    </source>
</evidence>
<dbReference type="GO" id="GO:0009094">
    <property type="term" value="P:L-phenylalanine biosynthetic process"/>
    <property type="evidence" value="ECO:0007669"/>
    <property type="project" value="UniProtKB-UniPathway"/>
</dbReference>
<keyword evidence="3" id="KW-0028">Amino-acid biosynthesis</keyword>
<dbReference type="EC" id="4.2.1.51" evidence="2"/>
<name>A0A5C6TPM2_9SPHN</name>
<evidence type="ECO:0000256" key="4">
    <source>
        <dbReference type="ARBA" id="ARBA00023141"/>
    </source>
</evidence>
<dbReference type="Gene3D" id="3.40.190.10">
    <property type="entry name" value="Periplasmic binding protein-like II"/>
    <property type="match status" value="2"/>
</dbReference>
<dbReference type="SUPFAM" id="SSF53850">
    <property type="entry name" value="Periplasmic binding protein-like II"/>
    <property type="match status" value="1"/>
</dbReference>
<dbReference type="GO" id="GO:0005737">
    <property type="term" value="C:cytoplasm"/>
    <property type="evidence" value="ECO:0007669"/>
    <property type="project" value="TreeGrafter"/>
</dbReference>
<dbReference type="GO" id="GO:0004664">
    <property type="term" value="F:prephenate dehydratase activity"/>
    <property type="evidence" value="ECO:0007669"/>
    <property type="project" value="UniProtKB-EC"/>
</dbReference>
<dbReference type="EMBL" id="VOQQ01000001">
    <property type="protein sequence ID" value="TXC62206.1"/>
    <property type="molecule type" value="Genomic_DNA"/>
</dbReference>
<keyword evidence="6" id="KW-0456">Lyase</keyword>
<dbReference type="PANTHER" id="PTHR21022:SF19">
    <property type="entry name" value="PREPHENATE DEHYDRATASE-RELATED"/>
    <property type="match status" value="1"/>
</dbReference>
<accession>A0A5C6TPM2</accession>
<reference evidence="9 10" key="1">
    <citation type="journal article" date="2015" name="J. Microbiol.">
        <title>Sphingosinicella ginsenosidimutans sp. nov., with ginsenoside converting activity.</title>
        <authorList>
            <person name="Kim J.K."/>
            <person name="Kang M.S."/>
            <person name="Park S.C."/>
            <person name="Kim K.M."/>
            <person name="Choi K."/>
            <person name="Yoon M.H."/>
            <person name="Im W.T."/>
        </authorList>
    </citation>
    <scope>NUCLEOTIDE SEQUENCE [LARGE SCALE GENOMIC DNA]</scope>
    <source>
        <strain evidence="9 10">BS-11</strain>
    </source>
</reference>
<comment type="pathway">
    <text evidence="1">Amino-acid biosynthesis; L-phenylalanine biosynthesis; phenylpyruvate from prephenate: step 1/1.</text>
</comment>